<dbReference type="InterPro" id="IPR044791">
    <property type="entry name" value="Beta-glucanase/XTH"/>
</dbReference>
<dbReference type="eggNOG" id="ENOG502QQ71">
    <property type="taxonomic scope" value="Eukaryota"/>
</dbReference>
<evidence type="ECO:0000313" key="13">
    <source>
        <dbReference type="EMBL" id="EEF36166.1"/>
    </source>
</evidence>
<feature type="domain" description="GH16" evidence="11">
    <location>
        <begin position="13"/>
        <end position="76"/>
    </location>
</feature>
<dbReference type="STRING" id="3988.B9SJQ6"/>
<dbReference type="EMBL" id="EQ973988">
    <property type="protein sequence ID" value="EEF36166.1"/>
    <property type="molecule type" value="Genomic_DNA"/>
</dbReference>
<evidence type="ECO:0000256" key="1">
    <source>
        <dbReference type="ARBA" id="ARBA00004191"/>
    </source>
</evidence>
<dbReference type="GO" id="GO:0004553">
    <property type="term" value="F:hydrolase activity, hydrolyzing O-glycosyl compounds"/>
    <property type="evidence" value="ECO:0007669"/>
    <property type="project" value="InterPro"/>
</dbReference>
<dbReference type="AlphaFoldDB" id="B9SJQ6"/>
<dbReference type="PANTHER" id="PTHR31062">
    <property type="entry name" value="XYLOGLUCAN ENDOTRANSGLUCOSYLASE/HYDROLASE PROTEIN 8-RELATED"/>
    <property type="match status" value="1"/>
</dbReference>
<dbReference type="InterPro" id="IPR010713">
    <property type="entry name" value="XET_C"/>
</dbReference>
<evidence type="ECO:0000256" key="4">
    <source>
        <dbReference type="ARBA" id="ARBA00022512"/>
    </source>
</evidence>
<comment type="catalytic activity">
    <reaction evidence="10">
        <text>breaks a beta-(1-&gt;4) bond in the backbone of a xyloglucan and transfers the xyloglucanyl segment on to O-4 of the non-reducing terminal glucose residue of an acceptor, which can be a xyloglucan or an oligosaccharide of xyloglucan.</text>
        <dbReference type="EC" id="2.4.1.207"/>
    </reaction>
</comment>
<dbReference type="GO" id="GO:0048046">
    <property type="term" value="C:apoplast"/>
    <property type="evidence" value="ECO:0007669"/>
    <property type="project" value="UniProtKB-SubCell"/>
</dbReference>
<evidence type="ECO:0000256" key="5">
    <source>
        <dbReference type="ARBA" id="ARBA00022523"/>
    </source>
</evidence>
<dbReference type="EC" id="2.4.1.207" evidence="3"/>
<evidence type="ECO:0000259" key="11">
    <source>
        <dbReference type="Pfam" id="PF00722"/>
    </source>
</evidence>
<keyword evidence="6" id="KW-0964">Secreted</keyword>
<keyword evidence="7" id="KW-0808">Transferase</keyword>
<keyword evidence="5" id="KW-0052">Apoplast</keyword>
<gene>
    <name evidence="13" type="ORF">RCOM_1629800</name>
</gene>
<name>B9SJQ6_RICCO</name>
<dbReference type="InterPro" id="IPR000757">
    <property type="entry name" value="Beta-glucanase-like"/>
</dbReference>
<proteinExistence type="predicted"/>
<dbReference type="Gene3D" id="2.60.120.200">
    <property type="match status" value="2"/>
</dbReference>
<dbReference type="SUPFAM" id="SSF49899">
    <property type="entry name" value="Concanavalin A-like lectins/glucanases"/>
    <property type="match status" value="2"/>
</dbReference>
<reference evidence="14" key="1">
    <citation type="journal article" date="2010" name="Nat. Biotechnol.">
        <title>Draft genome sequence of the oilseed species Ricinus communis.</title>
        <authorList>
            <person name="Chan A.P."/>
            <person name="Crabtree J."/>
            <person name="Zhao Q."/>
            <person name="Lorenzi H."/>
            <person name="Orvis J."/>
            <person name="Puiu D."/>
            <person name="Melake-Berhan A."/>
            <person name="Jones K.M."/>
            <person name="Redman J."/>
            <person name="Chen G."/>
            <person name="Cahoon E.B."/>
            <person name="Gedil M."/>
            <person name="Stanke M."/>
            <person name="Haas B.J."/>
            <person name="Wortman J.R."/>
            <person name="Fraser-Liggett C.M."/>
            <person name="Ravel J."/>
            <person name="Rabinowicz P.D."/>
        </authorList>
    </citation>
    <scope>NUCLEOTIDE SEQUENCE [LARGE SCALE GENOMIC DNA]</scope>
    <source>
        <strain evidence="14">cv. Hale</strain>
    </source>
</reference>
<keyword evidence="9" id="KW-0326">Glycosidase</keyword>
<evidence type="ECO:0000259" key="12">
    <source>
        <dbReference type="Pfam" id="PF06955"/>
    </source>
</evidence>
<protein>
    <recommendedName>
        <fullName evidence="3">xyloglucan:xyloglucosyl transferase</fullName>
        <ecNumber evidence="3">2.4.1.207</ecNumber>
    </recommendedName>
</protein>
<keyword evidence="8" id="KW-0378">Hydrolase</keyword>
<evidence type="ECO:0000256" key="8">
    <source>
        <dbReference type="ARBA" id="ARBA00022801"/>
    </source>
</evidence>
<keyword evidence="14" id="KW-1185">Reference proteome</keyword>
<dbReference type="GO" id="GO:0044042">
    <property type="term" value="P:glucan metabolic process"/>
    <property type="evidence" value="ECO:0007669"/>
    <property type="project" value="InterPro"/>
</dbReference>
<dbReference type="Proteomes" id="UP000008311">
    <property type="component" value="Unassembled WGS sequence"/>
</dbReference>
<dbReference type="InParanoid" id="B9SJQ6"/>
<dbReference type="GO" id="GO:0016762">
    <property type="term" value="F:xyloglucan:xyloglucosyl transferase activity"/>
    <property type="evidence" value="ECO:0007669"/>
    <property type="project" value="UniProtKB-EC"/>
</dbReference>
<evidence type="ECO:0000256" key="10">
    <source>
        <dbReference type="ARBA" id="ARBA00034022"/>
    </source>
</evidence>
<comment type="subcellular location">
    <subcellularLocation>
        <location evidence="1">Secreted</location>
        <location evidence="1">Cell wall</location>
    </subcellularLocation>
    <subcellularLocation>
        <location evidence="2">Secreted</location>
        <location evidence="2">Extracellular space</location>
        <location evidence="2">Apoplast</location>
    </subcellularLocation>
</comment>
<evidence type="ECO:0000256" key="2">
    <source>
        <dbReference type="ARBA" id="ARBA00004271"/>
    </source>
</evidence>
<evidence type="ECO:0000256" key="3">
    <source>
        <dbReference type="ARBA" id="ARBA00012152"/>
    </source>
</evidence>
<dbReference type="Pfam" id="PF06955">
    <property type="entry name" value="XET_C"/>
    <property type="match status" value="1"/>
</dbReference>
<dbReference type="InterPro" id="IPR013320">
    <property type="entry name" value="ConA-like_dom_sf"/>
</dbReference>
<accession>B9SJQ6</accession>
<evidence type="ECO:0000256" key="6">
    <source>
        <dbReference type="ARBA" id="ARBA00022525"/>
    </source>
</evidence>
<evidence type="ECO:0000256" key="9">
    <source>
        <dbReference type="ARBA" id="ARBA00023295"/>
    </source>
</evidence>
<keyword evidence="4" id="KW-0134">Cell wall</keyword>
<evidence type="ECO:0000256" key="7">
    <source>
        <dbReference type="ARBA" id="ARBA00022679"/>
    </source>
</evidence>
<feature type="domain" description="Xyloglucan endo-transglycosylase C-terminal" evidence="12">
    <location>
        <begin position="130"/>
        <end position="171"/>
    </location>
</feature>
<evidence type="ECO:0000313" key="14">
    <source>
        <dbReference type="Proteomes" id="UP000008311"/>
    </source>
</evidence>
<organism evidence="13 14">
    <name type="scientific">Ricinus communis</name>
    <name type="common">Castor bean</name>
    <dbReference type="NCBI Taxonomy" id="3988"/>
    <lineage>
        <taxon>Eukaryota</taxon>
        <taxon>Viridiplantae</taxon>
        <taxon>Streptophyta</taxon>
        <taxon>Embryophyta</taxon>
        <taxon>Tracheophyta</taxon>
        <taxon>Spermatophyta</taxon>
        <taxon>Magnoliopsida</taxon>
        <taxon>eudicotyledons</taxon>
        <taxon>Gunneridae</taxon>
        <taxon>Pentapetalae</taxon>
        <taxon>rosids</taxon>
        <taxon>fabids</taxon>
        <taxon>Malpighiales</taxon>
        <taxon>Euphorbiaceae</taxon>
        <taxon>Acalyphoideae</taxon>
        <taxon>Acalypheae</taxon>
        <taxon>Ricinus</taxon>
    </lineage>
</organism>
<sequence>MVVISAFGGKFYQGLDIIWGSGNAKILNNGELITLSLDRISGSGFQSKNEYLFGEINMQLKLVPGDSAGTVTSYYNGDDWITRDGLIKIDRTRAPFTSFFSNFNVRACVWSSSGSSCDVKSPSARPIDYKWLKKGLHVTSLERLKWVQKNYMIYNYCTDIKRFPRGLPPECAVTATT</sequence>
<dbReference type="Pfam" id="PF00722">
    <property type="entry name" value="Glyco_hydro_16"/>
    <property type="match status" value="1"/>
</dbReference>